<dbReference type="Proteomes" id="UP000198773">
    <property type="component" value="Unassembled WGS sequence"/>
</dbReference>
<dbReference type="CDD" id="cd06587">
    <property type="entry name" value="VOC"/>
    <property type="match status" value="1"/>
</dbReference>
<dbReference type="PANTHER" id="PTHR33993">
    <property type="entry name" value="GLYOXALASE-RELATED"/>
    <property type="match status" value="1"/>
</dbReference>
<dbReference type="SUPFAM" id="SSF54593">
    <property type="entry name" value="Glyoxalase/Bleomycin resistance protein/Dihydroxybiphenyl dioxygenase"/>
    <property type="match status" value="1"/>
</dbReference>
<evidence type="ECO:0000259" key="1">
    <source>
        <dbReference type="PROSITE" id="PS51819"/>
    </source>
</evidence>
<dbReference type="InterPro" id="IPR041581">
    <property type="entry name" value="Glyoxalase_6"/>
</dbReference>
<dbReference type="RefSeq" id="WP_091338255.1">
    <property type="nucleotide sequence ID" value="NZ_FNRM01000001.1"/>
</dbReference>
<organism evidence="2 3">
    <name type="scientific">Alkalimonas amylolytica</name>
    <dbReference type="NCBI Taxonomy" id="152573"/>
    <lineage>
        <taxon>Bacteria</taxon>
        <taxon>Pseudomonadati</taxon>
        <taxon>Pseudomonadota</taxon>
        <taxon>Gammaproteobacteria</taxon>
        <taxon>Alkalimonas</taxon>
    </lineage>
</organism>
<feature type="domain" description="VOC" evidence="1">
    <location>
        <begin position="6"/>
        <end position="119"/>
    </location>
</feature>
<name>A0A1H3XIT7_ALKAM</name>
<dbReference type="PROSITE" id="PS51819">
    <property type="entry name" value="VOC"/>
    <property type="match status" value="1"/>
</dbReference>
<keyword evidence="3" id="KW-1185">Reference proteome</keyword>
<dbReference type="Pfam" id="PF18029">
    <property type="entry name" value="Glyoxalase_6"/>
    <property type="match status" value="1"/>
</dbReference>
<sequence length="130" mass="14618">MEKVTGIGGIFFRAKDPAALSRWYTEHLGIDPVPDTYQQSPWWQQKGPTVFAPFPADSDYFGKPEQAWMLNFRVLDLDKMVAQLTASAIEVQLDPETYPNGRFARLHDPEGNPIELWQPAGIDIPSAADD</sequence>
<dbReference type="STRING" id="152573.SAMN04488051_101264"/>
<protein>
    <submittedName>
        <fullName evidence="2">Glyoxalase-like domain-containing protein</fullName>
    </submittedName>
</protein>
<dbReference type="InterPro" id="IPR037523">
    <property type="entry name" value="VOC_core"/>
</dbReference>
<proteinExistence type="predicted"/>
<dbReference type="AlphaFoldDB" id="A0A1H3XIT7"/>
<dbReference type="OrthoDB" id="9799428at2"/>
<dbReference type="EMBL" id="FNRM01000001">
    <property type="protein sequence ID" value="SDZ99233.1"/>
    <property type="molecule type" value="Genomic_DNA"/>
</dbReference>
<dbReference type="PANTHER" id="PTHR33993:SF5">
    <property type="entry name" value="GLYOXALASE"/>
    <property type="match status" value="1"/>
</dbReference>
<reference evidence="2 3" key="1">
    <citation type="submission" date="2016-10" db="EMBL/GenBank/DDBJ databases">
        <authorList>
            <person name="de Groot N.N."/>
        </authorList>
    </citation>
    <scope>NUCLEOTIDE SEQUENCE [LARGE SCALE GENOMIC DNA]</scope>
    <source>
        <strain evidence="2 3">CGMCC 1.3430</strain>
    </source>
</reference>
<evidence type="ECO:0000313" key="3">
    <source>
        <dbReference type="Proteomes" id="UP000198773"/>
    </source>
</evidence>
<dbReference type="Gene3D" id="3.10.180.10">
    <property type="entry name" value="2,3-Dihydroxybiphenyl 1,2-Dioxygenase, domain 1"/>
    <property type="match status" value="1"/>
</dbReference>
<dbReference type="InterPro" id="IPR029068">
    <property type="entry name" value="Glyas_Bleomycin-R_OHBP_Dase"/>
</dbReference>
<evidence type="ECO:0000313" key="2">
    <source>
        <dbReference type="EMBL" id="SDZ99233.1"/>
    </source>
</evidence>
<accession>A0A1H3XIT7</accession>
<gene>
    <name evidence="2" type="ORF">SAMN04488051_101264</name>
</gene>
<dbReference type="InterPro" id="IPR052164">
    <property type="entry name" value="Anthracycline_SecMetBiosynth"/>
</dbReference>